<evidence type="ECO:0000313" key="2">
    <source>
        <dbReference type="Proteomes" id="UP001239111"/>
    </source>
</evidence>
<dbReference type="Proteomes" id="UP001239111">
    <property type="component" value="Chromosome 1"/>
</dbReference>
<sequence length="431" mass="49563">MADTFIDHGNLADNRVYQFLKGTLQGQAFLKAYEHDKRIEKEEILAEQLPNATPDNRSKRKRARKLFNRKDFSFYLIWNDVERRRNFNLGKERFEETAICLSEIFRDIPVTSWFIGSGKGTLADELSATGDLYKAYRSIRNFSLNVGQLVLEVKRRTTEAHPISAALERVKTAKQMSIQLFQDWSITLTERRQIYAKSDVNVIFTIFPIYLEEDGLDLAKRDFLVICPTYAEKFLLSWEASSRFVILHAKSLKNNARLQGFVQAIPNVDERGCQAIVALLCIPYMLGYYQCLTVTKNRDTGWKASPEEVLTSFMSRVRLYQRHGETLGAYLVACGPTQNIKCTYVVMGNNKVRIDGRDSPIKAVDLCFKCLVVLKASPCEAAALVWRFLESFGYGMDMSGSQSVKNLIFEIQNRRRIIEEFEQANPFRPRD</sequence>
<dbReference type="EMBL" id="CM056741">
    <property type="protein sequence ID" value="KAJ8684932.1"/>
    <property type="molecule type" value="Genomic_DNA"/>
</dbReference>
<name>A0ACC2PNG8_9HYME</name>
<accession>A0ACC2PNG8</accession>
<gene>
    <name evidence="1" type="ORF">QAD02_020725</name>
</gene>
<comment type="caution">
    <text evidence="1">The sequence shown here is derived from an EMBL/GenBank/DDBJ whole genome shotgun (WGS) entry which is preliminary data.</text>
</comment>
<organism evidence="1 2">
    <name type="scientific">Eretmocerus hayati</name>
    <dbReference type="NCBI Taxonomy" id="131215"/>
    <lineage>
        <taxon>Eukaryota</taxon>
        <taxon>Metazoa</taxon>
        <taxon>Ecdysozoa</taxon>
        <taxon>Arthropoda</taxon>
        <taxon>Hexapoda</taxon>
        <taxon>Insecta</taxon>
        <taxon>Pterygota</taxon>
        <taxon>Neoptera</taxon>
        <taxon>Endopterygota</taxon>
        <taxon>Hymenoptera</taxon>
        <taxon>Apocrita</taxon>
        <taxon>Proctotrupomorpha</taxon>
        <taxon>Chalcidoidea</taxon>
        <taxon>Aphelinidae</taxon>
        <taxon>Aphelininae</taxon>
        <taxon>Eretmocerus</taxon>
    </lineage>
</organism>
<proteinExistence type="predicted"/>
<evidence type="ECO:0000313" key="1">
    <source>
        <dbReference type="EMBL" id="KAJ8684932.1"/>
    </source>
</evidence>
<protein>
    <submittedName>
        <fullName evidence="1">Uncharacterized protein</fullName>
    </submittedName>
</protein>
<keyword evidence="2" id="KW-1185">Reference proteome</keyword>
<reference evidence="1" key="1">
    <citation type="submission" date="2023-04" db="EMBL/GenBank/DDBJ databases">
        <title>A chromosome-level genome assembly of the parasitoid wasp Eretmocerus hayati.</title>
        <authorList>
            <person name="Zhong Y."/>
            <person name="Liu S."/>
            <person name="Liu Y."/>
        </authorList>
    </citation>
    <scope>NUCLEOTIDE SEQUENCE</scope>
    <source>
        <strain evidence="1">ZJU_SS_LIU_2023</strain>
    </source>
</reference>